<keyword evidence="4" id="KW-1185">Reference proteome</keyword>
<dbReference type="GO" id="GO:0005634">
    <property type="term" value="C:nucleus"/>
    <property type="evidence" value="ECO:0007669"/>
    <property type="project" value="UniProtKB-SubCell"/>
</dbReference>
<dbReference type="SUPFAM" id="SSF46689">
    <property type="entry name" value="Homeodomain-like"/>
    <property type="match status" value="1"/>
</dbReference>
<protein>
    <recommendedName>
        <fullName evidence="5">HTH psq-type domain-containing protein</fullName>
    </recommendedName>
</protein>
<dbReference type="VEuPathDB" id="VectorBase:RSAN_045046"/>
<dbReference type="Proteomes" id="UP000821837">
    <property type="component" value="Chromosome 3"/>
</dbReference>
<reference evidence="3" key="2">
    <citation type="submission" date="2021-09" db="EMBL/GenBank/DDBJ databases">
        <authorList>
            <person name="Jia N."/>
            <person name="Wang J."/>
            <person name="Shi W."/>
            <person name="Du L."/>
            <person name="Sun Y."/>
            <person name="Zhan W."/>
            <person name="Jiang J."/>
            <person name="Wang Q."/>
            <person name="Zhang B."/>
            <person name="Ji P."/>
            <person name="Sakyi L.B."/>
            <person name="Cui X."/>
            <person name="Yuan T."/>
            <person name="Jiang B."/>
            <person name="Yang W."/>
            <person name="Lam T.T.-Y."/>
            <person name="Chang Q."/>
            <person name="Ding S."/>
            <person name="Wang X."/>
            <person name="Zhu J."/>
            <person name="Ruan X."/>
            <person name="Zhao L."/>
            <person name="Wei J."/>
            <person name="Que T."/>
            <person name="Du C."/>
            <person name="Cheng J."/>
            <person name="Dai P."/>
            <person name="Han X."/>
            <person name="Huang E."/>
            <person name="Gao Y."/>
            <person name="Liu J."/>
            <person name="Shao H."/>
            <person name="Ye R."/>
            <person name="Li L."/>
            <person name="Wei W."/>
            <person name="Wang X."/>
            <person name="Wang C."/>
            <person name="Huo Q."/>
            <person name="Li W."/>
            <person name="Guo W."/>
            <person name="Chen H."/>
            <person name="Chen S."/>
            <person name="Zhou L."/>
            <person name="Zhou L."/>
            <person name="Ni X."/>
            <person name="Tian J."/>
            <person name="Zhou Y."/>
            <person name="Sheng Y."/>
            <person name="Liu T."/>
            <person name="Pan Y."/>
            <person name="Xia L."/>
            <person name="Li J."/>
            <person name="Zhao F."/>
            <person name="Cao W."/>
        </authorList>
    </citation>
    <scope>NUCLEOTIDE SEQUENCE</scope>
    <source>
        <strain evidence="3">Rsan-2018</strain>
        <tissue evidence="3">Larvae</tissue>
    </source>
</reference>
<accession>A0A9D4T0B0</accession>
<organism evidence="3 4">
    <name type="scientific">Rhipicephalus sanguineus</name>
    <name type="common">Brown dog tick</name>
    <name type="synonym">Ixodes sanguineus</name>
    <dbReference type="NCBI Taxonomy" id="34632"/>
    <lineage>
        <taxon>Eukaryota</taxon>
        <taxon>Metazoa</taxon>
        <taxon>Ecdysozoa</taxon>
        <taxon>Arthropoda</taxon>
        <taxon>Chelicerata</taxon>
        <taxon>Arachnida</taxon>
        <taxon>Acari</taxon>
        <taxon>Parasitiformes</taxon>
        <taxon>Ixodida</taxon>
        <taxon>Ixodoidea</taxon>
        <taxon>Ixodidae</taxon>
        <taxon>Rhipicephalinae</taxon>
        <taxon>Rhipicephalus</taxon>
        <taxon>Rhipicephalus</taxon>
    </lineage>
</organism>
<feature type="region of interest" description="Disordered" evidence="2">
    <location>
        <begin position="200"/>
        <end position="224"/>
    </location>
</feature>
<dbReference type="Gene3D" id="1.10.10.60">
    <property type="entry name" value="Homeodomain-like"/>
    <property type="match status" value="1"/>
</dbReference>
<evidence type="ECO:0000313" key="3">
    <source>
        <dbReference type="EMBL" id="KAH7963630.1"/>
    </source>
</evidence>
<gene>
    <name evidence="3" type="ORF">HPB52_022298</name>
</gene>
<feature type="compositionally biased region" description="Basic and acidic residues" evidence="2">
    <location>
        <begin position="208"/>
        <end position="221"/>
    </location>
</feature>
<dbReference type="InterPro" id="IPR009057">
    <property type="entry name" value="Homeodomain-like_sf"/>
</dbReference>
<dbReference type="EMBL" id="JABSTV010001249">
    <property type="protein sequence ID" value="KAH7963630.1"/>
    <property type="molecule type" value="Genomic_DNA"/>
</dbReference>
<evidence type="ECO:0000256" key="2">
    <source>
        <dbReference type="SAM" id="MobiDB-lite"/>
    </source>
</evidence>
<dbReference type="VEuPathDB" id="VectorBase:RSAN_048225"/>
<sequence length="310" mass="34256">MSSPGPSVKKKRCQFSLKEKVDILMDLNAGKKQVDICRERDIAPSTVAMILKDWEKIVKLHQESQLAQENACGWATTKSSTPPSSHGVKMPDNTLDPELWNELPEKLLVDAAVTIEDYVDSDCAVATSAELTCEEIVNVSDEPLLGEPAVPDSFATSDEVAASWMALRDAGVVPDSESFCDYVSADFEVVATEQLPDDNIVRSVNNPDETRDNDSVDERETNVPTASETLDAMDVLRCYFDAHESGEDGLNIAAAADSDVVVFLEKTRSYLGCCKDVSDDILRKVADVEEYTHQRLLSTHRKKITDFFKQ</sequence>
<reference evidence="3" key="1">
    <citation type="journal article" date="2020" name="Cell">
        <title>Large-Scale Comparative Analyses of Tick Genomes Elucidate Their Genetic Diversity and Vector Capacities.</title>
        <authorList>
            <consortium name="Tick Genome and Microbiome Consortium (TIGMIC)"/>
            <person name="Jia N."/>
            <person name="Wang J."/>
            <person name="Shi W."/>
            <person name="Du L."/>
            <person name="Sun Y."/>
            <person name="Zhan W."/>
            <person name="Jiang J.F."/>
            <person name="Wang Q."/>
            <person name="Zhang B."/>
            <person name="Ji P."/>
            <person name="Bell-Sakyi L."/>
            <person name="Cui X.M."/>
            <person name="Yuan T.T."/>
            <person name="Jiang B.G."/>
            <person name="Yang W.F."/>
            <person name="Lam T.T."/>
            <person name="Chang Q.C."/>
            <person name="Ding S.J."/>
            <person name="Wang X.J."/>
            <person name="Zhu J.G."/>
            <person name="Ruan X.D."/>
            <person name="Zhao L."/>
            <person name="Wei J.T."/>
            <person name="Ye R.Z."/>
            <person name="Que T.C."/>
            <person name="Du C.H."/>
            <person name="Zhou Y.H."/>
            <person name="Cheng J.X."/>
            <person name="Dai P.F."/>
            <person name="Guo W.B."/>
            <person name="Han X.H."/>
            <person name="Huang E.J."/>
            <person name="Li L.F."/>
            <person name="Wei W."/>
            <person name="Gao Y.C."/>
            <person name="Liu J.Z."/>
            <person name="Shao H.Z."/>
            <person name="Wang X."/>
            <person name="Wang C.C."/>
            <person name="Yang T.C."/>
            <person name="Huo Q.B."/>
            <person name="Li W."/>
            <person name="Chen H.Y."/>
            <person name="Chen S.E."/>
            <person name="Zhou L.G."/>
            <person name="Ni X.B."/>
            <person name="Tian J.H."/>
            <person name="Sheng Y."/>
            <person name="Liu T."/>
            <person name="Pan Y.S."/>
            <person name="Xia L.Y."/>
            <person name="Li J."/>
            <person name="Zhao F."/>
            <person name="Cao W.C."/>
        </authorList>
    </citation>
    <scope>NUCLEOTIDE SEQUENCE</scope>
    <source>
        <strain evidence="3">Rsan-2018</strain>
    </source>
</reference>
<evidence type="ECO:0000256" key="1">
    <source>
        <dbReference type="ARBA" id="ARBA00004123"/>
    </source>
</evidence>
<evidence type="ECO:0000313" key="4">
    <source>
        <dbReference type="Proteomes" id="UP000821837"/>
    </source>
</evidence>
<comment type="subcellular location">
    <subcellularLocation>
        <location evidence="1">Nucleus</location>
    </subcellularLocation>
</comment>
<name>A0A9D4T0B0_RHISA</name>
<comment type="caution">
    <text evidence="3">The sequence shown here is derived from an EMBL/GenBank/DDBJ whole genome shotgun (WGS) entry which is preliminary data.</text>
</comment>
<dbReference type="AlphaFoldDB" id="A0A9D4T0B0"/>
<proteinExistence type="predicted"/>
<evidence type="ECO:0008006" key="5">
    <source>
        <dbReference type="Google" id="ProtNLM"/>
    </source>
</evidence>